<reference evidence="2" key="1">
    <citation type="submission" date="2021-02" db="EMBL/GenBank/DDBJ databases">
        <title>First Annotated Genome of the Yellow-green Alga Tribonema minus.</title>
        <authorList>
            <person name="Mahan K.M."/>
        </authorList>
    </citation>
    <scope>NUCLEOTIDE SEQUENCE</scope>
    <source>
        <strain evidence="2">UTEX B ZZ1240</strain>
    </source>
</reference>
<feature type="region of interest" description="Disordered" evidence="1">
    <location>
        <begin position="357"/>
        <end position="386"/>
    </location>
</feature>
<evidence type="ECO:0000256" key="1">
    <source>
        <dbReference type="SAM" id="MobiDB-lite"/>
    </source>
</evidence>
<proteinExistence type="predicted"/>
<gene>
    <name evidence="2" type="ORF">JKP88DRAFT_260956</name>
</gene>
<dbReference type="PANTHER" id="PTHR37508:SF1">
    <property type="entry name" value="TRANSMEMBRANE PROTEIN"/>
    <property type="match status" value="1"/>
</dbReference>
<accession>A0A835Z2A2</accession>
<name>A0A835Z2A2_9STRA</name>
<protein>
    <submittedName>
        <fullName evidence="2">Uncharacterized protein</fullName>
    </submittedName>
</protein>
<dbReference type="EMBL" id="JAFCMP010000112">
    <property type="protein sequence ID" value="KAG5186212.1"/>
    <property type="molecule type" value="Genomic_DNA"/>
</dbReference>
<evidence type="ECO:0000313" key="3">
    <source>
        <dbReference type="Proteomes" id="UP000664859"/>
    </source>
</evidence>
<dbReference type="PANTHER" id="PTHR37508">
    <property type="entry name" value="TRANSMEMBRANE PROTEIN"/>
    <property type="match status" value="1"/>
</dbReference>
<organism evidence="2 3">
    <name type="scientific">Tribonema minus</name>
    <dbReference type="NCBI Taxonomy" id="303371"/>
    <lineage>
        <taxon>Eukaryota</taxon>
        <taxon>Sar</taxon>
        <taxon>Stramenopiles</taxon>
        <taxon>Ochrophyta</taxon>
        <taxon>PX clade</taxon>
        <taxon>Xanthophyceae</taxon>
        <taxon>Tribonematales</taxon>
        <taxon>Tribonemataceae</taxon>
        <taxon>Tribonema</taxon>
    </lineage>
</organism>
<dbReference type="AlphaFoldDB" id="A0A835Z2A2"/>
<evidence type="ECO:0000313" key="2">
    <source>
        <dbReference type="EMBL" id="KAG5186212.1"/>
    </source>
</evidence>
<sequence length="627" mass="67461">MEYAEVAEGKTLLCCYCLQHFFGVNADEASSEWWRKVRSEINNIMIYYDIYAPPTDAEERLQRDARRAHVTSRAPADVSTLAPPSTIRHGIAFKGVDAAGTLVQSNVSYSLVAVPDKNSPWVTEAKEDVLQNVHLNTLMNDLDRAGDMMFLAYCGVQGTQLSSNVANRQFDLAELCQESSLTMIKLRDGSNNVVQYLIGAYRHLLEGQEDAAITKVKRCAGIAERMATSCDELASEYKKLRDLTRGDSTAARQAVTDQVELQKELGKARVAMEAQSASKKAMREDIEKQLKDVAEDIERETKRADVAAGRAHAASIVNAIAGAIGAGLGGAMAGLGNAMAGIGGAAVGGPAMLFGRNRNPDSQAMDPTPSDSAGIPSELPETQHHAAAARKLEELQGAKDQAEVDAHVAAQKVDSCRTVLLEAQAAGSASAVQTATADLATAQREQEIARVKHEQAVSKVDGAQQALTAAAEALRHAMSAVREDVANVSNRAADEAAAANAQRRILLSYKRELVQELKNNAALGEIAGLTARLSAHVEEKAVAQSTQAALEMACWAFDNIYVALLDATTFWRGMQRCCESLAKPAVLECAGDIQLFNSDRQARIEAYTRPEFVHLAISHLVQWDSAG</sequence>
<comment type="caution">
    <text evidence="2">The sequence shown here is derived from an EMBL/GenBank/DDBJ whole genome shotgun (WGS) entry which is preliminary data.</text>
</comment>
<dbReference type="Proteomes" id="UP000664859">
    <property type="component" value="Unassembled WGS sequence"/>
</dbReference>
<keyword evidence="3" id="KW-1185">Reference proteome</keyword>
<dbReference type="OrthoDB" id="10544048at2759"/>